<dbReference type="AlphaFoldDB" id="A0A640MID5"/>
<proteinExistence type="predicted"/>
<feature type="transmembrane region" description="Helical" evidence="1">
    <location>
        <begin position="38"/>
        <end position="56"/>
    </location>
</feature>
<reference evidence="2" key="1">
    <citation type="submission" date="2019-12" db="EMBL/GenBank/DDBJ databases">
        <title>Epidemiological and comparative genomic analysis of Bacillus anthracis isolated from northern Vietnam.</title>
        <authorList>
            <person name="Hoang T.T.H."/>
            <person name="Dang D.A."/>
            <person name="Pham M.H."/>
            <person name="Luong M.H."/>
            <person name="Tran N.D."/>
            <person name="Nguyen T.H."/>
            <person name="Nguyen T.T."/>
            <person name="Inoue S."/>
            <person name="Morikawa S."/>
            <person name="Okutani A."/>
        </authorList>
    </citation>
    <scope>NUCLEOTIDE SEQUENCE</scope>
    <source>
        <strain evidence="2">QuyetLC</strain>
    </source>
</reference>
<name>A0A640MID5_BACAN</name>
<evidence type="ECO:0000256" key="1">
    <source>
        <dbReference type="SAM" id="Phobius"/>
    </source>
</evidence>
<keyword evidence="1" id="KW-1133">Transmembrane helix</keyword>
<keyword evidence="1" id="KW-0472">Membrane</keyword>
<evidence type="ECO:0000313" key="2">
    <source>
        <dbReference type="EMBL" id="GEU13505.1"/>
    </source>
</evidence>
<gene>
    <name evidence="2" type="ORF">QuyetLC_24670</name>
</gene>
<dbReference type="InterPro" id="IPR025608">
    <property type="entry name" value="TcpE"/>
</dbReference>
<sequence length="228" mass="26899">MNIEKQILDYREPFNAPYMIREIAKNVNLPFVVYAQDFTVATVSFALVFSCLLLLFGMNQLVIMISIAIPYGLVQLFNRVEPDGKRADIFLKDYLSYFVMYVLKHQVLYHEQLQTMKQEKVIYHRCTVSQLMIKEEPKTMSTVTVDQVKQEIKEVIVPELIHEFEPIKAREEGFYELFETDDEVLLMKKTLHRQYVDGLLPLTEVPKLKEQYQAVIKQSIRKRITRLL</sequence>
<protein>
    <recommendedName>
        <fullName evidence="3">Conjugal transfer protein</fullName>
    </recommendedName>
</protein>
<dbReference type="EMBL" id="BLEY01000024">
    <property type="protein sequence ID" value="GEU13505.1"/>
    <property type="molecule type" value="Genomic_DNA"/>
</dbReference>
<keyword evidence="1" id="KW-0812">Transmembrane</keyword>
<dbReference type="Pfam" id="PF12648">
    <property type="entry name" value="TcpE"/>
    <property type="match status" value="1"/>
</dbReference>
<comment type="caution">
    <text evidence="2">The sequence shown here is derived from an EMBL/GenBank/DDBJ whole genome shotgun (WGS) entry which is preliminary data.</text>
</comment>
<organism evidence="2">
    <name type="scientific">Bacillus anthracis</name>
    <name type="common">anthrax bacterium</name>
    <dbReference type="NCBI Taxonomy" id="1392"/>
    <lineage>
        <taxon>Bacteria</taxon>
        <taxon>Bacillati</taxon>
        <taxon>Bacillota</taxon>
        <taxon>Bacilli</taxon>
        <taxon>Bacillales</taxon>
        <taxon>Bacillaceae</taxon>
        <taxon>Bacillus</taxon>
        <taxon>Bacillus cereus group</taxon>
    </lineage>
</organism>
<evidence type="ECO:0008006" key="3">
    <source>
        <dbReference type="Google" id="ProtNLM"/>
    </source>
</evidence>
<reference evidence="2" key="2">
    <citation type="submission" date="2019-12" db="EMBL/GenBank/DDBJ databases">
        <authorList>
            <person name="Hoang T.H.H."/>
            <person name="Okutani A."/>
        </authorList>
    </citation>
    <scope>NUCLEOTIDE SEQUENCE</scope>
    <source>
        <strain evidence="2">QuyetLC</strain>
    </source>
</reference>
<accession>A0A640MID5</accession>